<dbReference type="Proteomes" id="UP000887579">
    <property type="component" value="Unplaced"/>
</dbReference>
<protein>
    <submittedName>
        <fullName evidence="2">Uncharacterized protein</fullName>
    </submittedName>
</protein>
<reference evidence="2" key="1">
    <citation type="submission" date="2022-11" db="UniProtKB">
        <authorList>
            <consortium name="WormBaseParasite"/>
        </authorList>
    </citation>
    <scope>IDENTIFICATION</scope>
</reference>
<proteinExistence type="predicted"/>
<sequence length="217" mass="25761">MFENLKTQLNGDFGCLCICLGYTYDSEIRKKFIHVAKNFGFANVHITDWCSMNYYDLVPRLSDYRITGGDVIWIFCGKYCYVWEKGRYFAEMEDEYEYKDTVGSLKWIRRESDTNPDYIIYGDIYDTKWKTVEKIFKNAVVLRYTSLNNVEGVLMGALLMTNYTHLYQYKTEGMLERDIKVKINGRIIFSVDKWQWLPFVDRKFVTKPYGCNTLEVC</sequence>
<accession>A0AC34GEF8</accession>
<organism evidence="1 2">
    <name type="scientific">Panagrolaimus sp. ES5</name>
    <dbReference type="NCBI Taxonomy" id="591445"/>
    <lineage>
        <taxon>Eukaryota</taxon>
        <taxon>Metazoa</taxon>
        <taxon>Ecdysozoa</taxon>
        <taxon>Nematoda</taxon>
        <taxon>Chromadorea</taxon>
        <taxon>Rhabditida</taxon>
        <taxon>Tylenchina</taxon>
        <taxon>Panagrolaimomorpha</taxon>
        <taxon>Panagrolaimoidea</taxon>
        <taxon>Panagrolaimidae</taxon>
        <taxon>Panagrolaimus</taxon>
    </lineage>
</organism>
<name>A0AC34GEF8_9BILA</name>
<evidence type="ECO:0000313" key="1">
    <source>
        <dbReference type="Proteomes" id="UP000887579"/>
    </source>
</evidence>
<dbReference type="WBParaSite" id="ES5_v2.g28110.t1">
    <property type="protein sequence ID" value="ES5_v2.g28110.t1"/>
    <property type="gene ID" value="ES5_v2.g28110"/>
</dbReference>
<evidence type="ECO:0000313" key="2">
    <source>
        <dbReference type="WBParaSite" id="ES5_v2.g28110.t1"/>
    </source>
</evidence>